<dbReference type="SUPFAM" id="SSF51445">
    <property type="entry name" value="(Trans)glycosidases"/>
    <property type="match status" value="1"/>
</dbReference>
<evidence type="ECO:0000313" key="2">
    <source>
        <dbReference type="Proteomes" id="UP001515943"/>
    </source>
</evidence>
<sequence length="319" mass="35417">MPDADKGAVADQPVVHTVLSAAEQGYGTVLSLKFPYYEQPVPVPGSAAMATALTRLDKVLPAVMGKVDVLVVGNEPFIECRQEDRNTPQLNAFYEAIARRVIAFRDQHGGASNKTKLYMGALNRLNDPAWRTAATDRWMSFTRDTAALDGVDIHPHVAGLEEAQAFLDYVLPRLRDGQTFLALEFSLVHHWKAHLSDPVSGAFAAKYAIPATTQVWEVIADAIRRPFTQQKWNDFLALSPWFANRRHFLRDAVRRFRATGRLAVATYGVSQDAAMVADFGPKSTPWLLNSMFCPYTVQRGPAGLPGRNTAWTTSFRDLQ</sequence>
<evidence type="ECO:0000313" key="1">
    <source>
        <dbReference type="EMBL" id="NKE63746.1"/>
    </source>
</evidence>
<protein>
    <recommendedName>
        <fullName evidence="3">Asl1-like glycosyl hydrolase catalytic domain-containing protein</fullName>
    </recommendedName>
</protein>
<keyword evidence="2" id="KW-1185">Reference proteome</keyword>
<evidence type="ECO:0008006" key="3">
    <source>
        <dbReference type="Google" id="ProtNLM"/>
    </source>
</evidence>
<proteinExistence type="predicted"/>
<reference evidence="1 2" key="1">
    <citation type="submission" date="2019-08" db="EMBL/GenBank/DDBJ databases">
        <title>Lentzea from Indian Himalayas.</title>
        <authorList>
            <person name="Mandal S."/>
            <person name="Mallick Gupta A."/>
            <person name="Maiti P.K."/>
            <person name="Sarkar J."/>
            <person name="Mandal S."/>
        </authorList>
    </citation>
    <scope>NUCLEOTIDE SEQUENCE [LARGE SCALE GENOMIC DNA]</scope>
    <source>
        <strain evidence="1 2">PSKA42</strain>
    </source>
</reference>
<dbReference type="InterPro" id="IPR017853">
    <property type="entry name" value="GH"/>
</dbReference>
<dbReference type="EMBL" id="VSRL01000413">
    <property type="protein sequence ID" value="NKE63746.1"/>
    <property type="molecule type" value="Genomic_DNA"/>
</dbReference>
<organism evidence="1 2">
    <name type="scientific">Lentzea indica</name>
    <dbReference type="NCBI Taxonomy" id="2604800"/>
    <lineage>
        <taxon>Bacteria</taxon>
        <taxon>Bacillati</taxon>
        <taxon>Actinomycetota</taxon>
        <taxon>Actinomycetes</taxon>
        <taxon>Pseudonocardiales</taxon>
        <taxon>Pseudonocardiaceae</taxon>
        <taxon>Lentzea</taxon>
    </lineage>
</organism>
<accession>A0ABX1FYU6</accession>
<dbReference type="Proteomes" id="UP001515943">
    <property type="component" value="Unassembled WGS sequence"/>
</dbReference>
<name>A0ABX1FYU6_9PSEU</name>
<gene>
    <name evidence="1" type="ORF">FXN61_46360</name>
</gene>
<comment type="caution">
    <text evidence="1">The sequence shown here is derived from an EMBL/GenBank/DDBJ whole genome shotgun (WGS) entry which is preliminary data.</text>
</comment>